<dbReference type="Pfam" id="PF01464">
    <property type="entry name" value="SLT"/>
    <property type="match status" value="1"/>
</dbReference>
<protein>
    <submittedName>
        <fullName evidence="3">Lytic transglycosylase domain-containing protein</fullName>
    </submittedName>
</protein>
<dbReference type="RefSeq" id="WP_233709068.1">
    <property type="nucleotide sequence ID" value="NZ_FZMF01000059.1"/>
</dbReference>
<sequence>MFRLLLLCFVCSILGAESLSLDFLKSKPAGIARDFYIWMFLKESSTTTQDAKAAYKLVTYKSVAIQEAMRAKGALSFGIANLCGSLPLKELALKDAHCIALGLNLSRVFASAKHRSERALLELIQGKLAKDYPKLNTSIGILLHHNILKALFASSVSTLVLIYNALPYEQRLQLLDHHINPTLLESFINQNNPRLNQIIQRIVVDARFTHFKKSLAKANITNTDNKTFFALGINAVIENKEDKALDYFKRSAYLASTPFLKDKSLFWQYLISQDPAILESLSQSSNPNLFSLYANFNLHKVPTYQLVTTLQAHYKDPPFDITDPFAWQVFRDKTLAMKEGAARDQRLESLKTPQTLPHLAYFLSRYNTGQYYFLAPYENIISWSSLQEKALAYAIARQESLLLPALVSRSYALGLMQIMPFNVAHFAAQMGVGPTKLTDMFNPKIALPFGNHYLNYLKAEFEHPLFVAYCYNAGPGFFKRLLTQRHFFRHGKFEPWLSMELVPYEETRIYGQKVMANYIIYQRIFAPYAKPLDLNAFFNATLKSRR</sequence>
<keyword evidence="4" id="KW-1185">Reference proteome</keyword>
<evidence type="ECO:0000259" key="2">
    <source>
        <dbReference type="Pfam" id="PF01464"/>
    </source>
</evidence>
<name>A0ABV7ZGY1_9HELI</name>
<comment type="caution">
    <text evidence="3">The sequence shown here is derived from an EMBL/GenBank/DDBJ whole genome shotgun (WGS) entry which is preliminary data.</text>
</comment>
<dbReference type="EMBL" id="JBHRZO010000021">
    <property type="protein sequence ID" value="MFC3847797.1"/>
    <property type="molecule type" value="Genomic_DNA"/>
</dbReference>
<feature type="domain" description="Transglycosylase SLT" evidence="2">
    <location>
        <begin position="387"/>
        <end position="484"/>
    </location>
</feature>
<dbReference type="SUPFAM" id="SSF53955">
    <property type="entry name" value="Lysozyme-like"/>
    <property type="match status" value="1"/>
</dbReference>
<dbReference type="InterPro" id="IPR023346">
    <property type="entry name" value="Lysozyme-like_dom_sf"/>
</dbReference>
<dbReference type="PANTHER" id="PTHR37423:SF2">
    <property type="entry name" value="MEMBRANE-BOUND LYTIC MUREIN TRANSGLYCOSYLASE C"/>
    <property type="match status" value="1"/>
</dbReference>
<proteinExistence type="inferred from homology"/>
<evidence type="ECO:0000313" key="4">
    <source>
        <dbReference type="Proteomes" id="UP001595783"/>
    </source>
</evidence>
<organism evidence="3 4">
    <name type="scientific">Helicobacter baculiformis</name>
    <dbReference type="NCBI Taxonomy" id="427351"/>
    <lineage>
        <taxon>Bacteria</taxon>
        <taxon>Pseudomonadati</taxon>
        <taxon>Campylobacterota</taxon>
        <taxon>Epsilonproteobacteria</taxon>
        <taxon>Campylobacterales</taxon>
        <taxon>Helicobacteraceae</taxon>
        <taxon>Helicobacter</taxon>
    </lineage>
</organism>
<comment type="similarity">
    <text evidence="1">Belongs to the transglycosylase Slt family.</text>
</comment>
<accession>A0ABV7ZGY1</accession>
<gene>
    <name evidence="3" type="ORF">ACFOPX_04515</name>
</gene>
<reference evidence="4" key="1">
    <citation type="journal article" date="2019" name="Int. J. Syst. Evol. Microbiol.">
        <title>The Global Catalogue of Microorganisms (GCM) 10K type strain sequencing project: providing services to taxonomists for standard genome sequencing and annotation.</title>
        <authorList>
            <consortium name="The Broad Institute Genomics Platform"/>
            <consortium name="The Broad Institute Genome Sequencing Center for Infectious Disease"/>
            <person name="Wu L."/>
            <person name="Ma J."/>
        </authorList>
    </citation>
    <scope>NUCLEOTIDE SEQUENCE [LARGE SCALE GENOMIC DNA]</scope>
    <source>
        <strain evidence="4">CCUG 53816</strain>
    </source>
</reference>
<dbReference type="CDD" id="cd13401">
    <property type="entry name" value="Slt70-like"/>
    <property type="match status" value="1"/>
</dbReference>
<dbReference type="Gene3D" id="1.10.530.10">
    <property type="match status" value="1"/>
</dbReference>
<dbReference type="PANTHER" id="PTHR37423">
    <property type="entry name" value="SOLUBLE LYTIC MUREIN TRANSGLYCOSYLASE-RELATED"/>
    <property type="match status" value="1"/>
</dbReference>
<evidence type="ECO:0000313" key="3">
    <source>
        <dbReference type="EMBL" id="MFC3847797.1"/>
    </source>
</evidence>
<dbReference type="InterPro" id="IPR008258">
    <property type="entry name" value="Transglycosylase_SLT_dom_1"/>
</dbReference>
<evidence type="ECO:0000256" key="1">
    <source>
        <dbReference type="ARBA" id="ARBA00007734"/>
    </source>
</evidence>
<dbReference type="Proteomes" id="UP001595783">
    <property type="component" value="Unassembled WGS sequence"/>
</dbReference>